<dbReference type="PANTHER" id="PTHR39465:SF1">
    <property type="entry name" value="DNA LIGASE D 3'-PHOSPHOESTERASE DOMAIN-CONTAINING PROTEIN"/>
    <property type="match status" value="1"/>
</dbReference>
<keyword evidence="3" id="KW-1185">Reference proteome</keyword>
<proteinExistence type="predicted"/>
<dbReference type="EMBL" id="QEXV01000001">
    <property type="protein sequence ID" value="PWE18105.1"/>
    <property type="molecule type" value="Genomic_DNA"/>
</dbReference>
<evidence type="ECO:0000313" key="3">
    <source>
        <dbReference type="Proteomes" id="UP000245168"/>
    </source>
</evidence>
<accession>A0A2U2BVQ5</accession>
<gene>
    <name evidence="2" type="ORF">DDZ18_00370</name>
</gene>
<dbReference type="PANTHER" id="PTHR39465">
    <property type="entry name" value="DNA LIGASE D, 3'-PHOSPHOESTERASE DOMAIN"/>
    <property type="match status" value="1"/>
</dbReference>
<feature type="domain" description="DNA ligase D 3'-phosphoesterase" evidence="1">
    <location>
        <begin position="36"/>
        <end position="142"/>
    </location>
</feature>
<dbReference type="NCBIfam" id="TIGR02777">
    <property type="entry name" value="LigD_PE_dom"/>
    <property type="match status" value="1"/>
</dbReference>
<reference evidence="3" key="1">
    <citation type="submission" date="2018-05" db="EMBL/GenBank/DDBJ databases">
        <authorList>
            <person name="Liu B.-T."/>
        </authorList>
    </citation>
    <scope>NUCLEOTIDE SEQUENCE [LARGE SCALE GENOMIC DNA]</scope>
    <source>
        <strain evidence="3">WD6-1</strain>
    </source>
</reference>
<evidence type="ECO:0000313" key="2">
    <source>
        <dbReference type="EMBL" id="PWE18105.1"/>
    </source>
</evidence>
<dbReference type="Pfam" id="PF13298">
    <property type="entry name" value="LigD_N"/>
    <property type="match status" value="1"/>
</dbReference>
<comment type="caution">
    <text evidence="2">The sequence shown here is derived from an EMBL/GenBank/DDBJ whole genome shotgun (WGS) entry which is preliminary data.</text>
</comment>
<sequence length="195" mass="21945">MNDDLKTYRDRRDFRKTAEPAAKTAARENGRCYSLQKHAATTTHFDLRLEHDGVLKSWAVTKGPSLDPSVKRLAVATEDHPVDYAGFEGTIPEDEYGGGTVMLFDAGEWEPLKDDVDATLKDGELTFELHGERLTGRWALVRMDGRGGDDRENWLLIKQRDRHAGKRDVAEKWKTSVETGRTMKQIANADRDGGT</sequence>
<protein>
    <recommendedName>
        <fullName evidence="1">DNA ligase D 3'-phosphoesterase domain-containing protein</fullName>
    </recommendedName>
</protein>
<dbReference type="RefSeq" id="WP_109251379.1">
    <property type="nucleotide sequence ID" value="NZ_QEXV01000001.1"/>
</dbReference>
<organism evidence="2 3">
    <name type="scientific">Marinicauda salina</name>
    <dbReference type="NCBI Taxonomy" id="2135793"/>
    <lineage>
        <taxon>Bacteria</taxon>
        <taxon>Pseudomonadati</taxon>
        <taxon>Pseudomonadota</taxon>
        <taxon>Alphaproteobacteria</taxon>
        <taxon>Maricaulales</taxon>
        <taxon>Maricaulaceae</taxon>
        <taxon>Marinicauda</taxon>
    </lineage>
</organism>
<evidence type="ECO:0000259" key="1">
    <source>
        <dbReference type="Pfam" id="PF13298"/>
    </source>
</evidence>
<dbReference type="InterPro" id="IPR014144">
    <property type="entry name" value="LigD_PE_domain"/>
</dbReference>
<name>A0A2U2BVQ5_9PROT</name>
<dbReference type="AlphaFoldDB" id="A0A2U2BVQ5"/>
<dbReference type="Proteomes" id="UP000245168">
    <property type="component" value="Unassembled WGS sequence"/>
</dbReference>
<dbReference type="OrthoDB" id="9802472at2"/>